<feature type="compositionally biased region" description="Polar residues" evidence="1">
    <location>
        <begin position="337"/>
        <end position="361"/>
    </location>
</feature>
<feature type="compositionally biased region" description="Pro residues" evidence="1">
    <location>
        <begin position="362"/>
        <end position="379"/>
    </location>
</feature>
<feature type="region of interest" description="Disordered" evidence="1">
    <location>
        <begin position="300"/>
        <end position="379"/>
    </location>
</feature>
<accession>A0ABX9DBP5</accession>
<sequence>MPDSNRLGEFLRANRARVDPKEAGLHGGGDRRVPGLRREEIAVLAGVSADYYARLEQGRERNPSAQLLDAIGRALRLDPDARGHLFRLAGLHPRLGPDNTRDSVHPALLRLLDAFPTSAAYVLSPAFQVLATNSVAAALLSPFTGPTNMVRVLFEHPQARTVFPDWPALTENVVHALRLNADLFPEDPQIRALVTDMRRDSPEFGALWADQTVQGLNRMFKVIHHPEAGRVELTYQTFDVRDAPGQQLLVGTPEPGSRSAEALAALAAPDREVAGQPPGGWSATQELMAAAALHPPTRVLAGRRESPPVPPTPTANTSHHSPPRHRGYERGRVGRRSATTNQPQARGTSGAQSSQRGRSLTPSPPAAPPPRAYPPPTQT</sequence>
<feature type="domain" description="HTH cro/C1-type" evidence="2">
    <location>
        <begin position="35"/>
        <end position="82"/>
    </location>
</feature>
<evidence type="ECO:0000313" key="3">
    <source>
        <dbReference type="EMBL" id="RAO25252.1"/>
    </source>
</evidence>
<dbReference type="InterPro" id="IPR001387">
    <property type="entry name" value="Cro/C1-type_HTH"/>
</dbReference>
<dbReference type="Gene3D" id="3.30.450.180">
    <property type="match status" value="1"/>
</dbReference>
<dbReference type="SMART" id="SM00530">
    <property type="entry name" value="HTH_XRE"/>
    <property type="match status" value="1"/>
</dbReference>
<dbReference type="Pfam" id="PF13560">
    <property type="entry name" value="HTH_31"/>
    <property type="match status" value="1"/>
</dbReference>
<dbReference type="Gene3D" id="1.10.260.40">
    <property type="entry name" value="lambda repressor-like DNA-binding domains"/>
    <property type="match status" value="1"/>
</dbReference>
<dbReference type="EMBL" id="PYAC01000001">
    <property type="protein sequence ID" value="RAO25252.1"/>
    <property type="molecule type" value="Genomic_DNA"/>
</dbReference>
<reference evidence="3 4" key="1">
    <citation type="submission" date="2018-03" db="EMBL/GenBank/DDBJ databases">
        <title>Defining the species Micromonospora saelicesensis and Micromonospora noduli under the framework of genomics.</title>
        <authorList>
            <person name="Riesco R."/>
            <person name="Trujillo M.E."/>
        </authorList>
    </citation>
    <scope>NUCLEOTIDE SEQUENCE [LARGE SCALE GENOMIC DNA]</scope>
    <source>
        <strain evidence="3 4">MED15</strain>
    </source>
</reference>
<organism evidence="3 4">
    <name type="scientific">Micromonospora noduli</name>
    <dbReference type="NCBI Taxonomy" id="709876"/>
    <lineage>
        <taxon>Bacteria</taxon>
        <taxon>Bacillati</taxon>
        <taxon>Actinomycetota</taxon>
        <taxon>Actinomycetes</taxon>
        <taxon>Micromonosporales</taxon>
        <taxon>Micromonosporaceae</taxon>
        <taxon>Micromonospora</taxon>
    </lineage>
</organism>
<dbReference type="InterPro" id="IPR010982">
    <property type="entry name" value="Lambda_DNA-bd_dom_sf"/>
</dbReference>
<dbReference type="Pfam" id="PF17765">
    <property type="entry name" value="MLTR_LBD"/>
    <property type="match status" value="1"/>
</dbReference>
<evidence type="ECO:0000259" key="2">
    <source>
        <dbReference type="PROSITE" id="PS50943"/>
    </source>
</evidence>
<dbReference type="SUPFAM" id="SSF47413">
    <property type="entry name" value="lambda repressor-like DNA-binding domains"/>
    <property type="match status" value="1"/>
</dbReference>
<dbReference type="Proteomes" id="UP000249045">
    <property type="component" value="Unassembled WGS sequence"/>
</dbReference>
<evidence type="ECO:0000313" key="4">
    <source>
        <dbReference type="Proteomes" id="UP000249045"/>
    </source>
</evidence>
<dbReference type="RefSeq" id="WP_112734872.1">
    <property type="nucleotide sequence ID" value="NZ_PYAC01000001.1"/>
</dbReference>
<dbReference type="PROSITE" id="PS50943">
    <property type="entry name" value="HTH_CROC1"/>
    <property type="match status" value="1"/>
</dbReference>
<comment type="caution">
    <text evidence="3">The sequence shown here is derived from an EMBL/GenBank/DDBJ whole genome shotgun (WGS) entry which is preliminary data.</text>
</comment>
<dbReference type="PANTHER" id="PTHR35010">
    <property type="entry name" value="BLL4672 PROTEIN-RELATED"/>
    <property type="match status" value="1"/>
</dbReference>
<keyword evidence="4" id="KW-1185">Reference proteome</keyword>
<dbReference type="InterPro" id="IPR041413">
    <property type="entry name" value="MLTR_LBD"/>
</dbReference>
<dbReference type="CDD" id="cd00093">
    <property type="entry name" value="HTH_XRE"/>
    <property type="match status" value="1"/>
</dbReference>
<evidence type="ECO:0000256" key="1">
    <source>
        <dbReference type="SAM" id="MobiDB-lite"/>
    </source>
</evidence>
<dbReference type="PANTHER" id="PTHR35010:SF2">
    <property type="entry name" value="BLL4672 PROTEIN"/>
    <property type="match status" value="1"/>
</dbReference>
<gene>
    <name evidence="3" type="ORF">MED15_01015</name>
</gene>
<protein>
    <recommendedName>
        <fullName evidence="2">HTH cro/C1-type domain-containing protein</fullName>
    </recommendedName>
</protein>
<proteinExistence type="predicted"/>
<name>A0ABX9DBP5_9ACTN</name>